<feature type="region of interest" description="Disordered" evidence="1">
    <location>
        <begin position="1"/>
        <end position="88"/>
    </location>
</feature>
<organism evidence="2 3">
    <name type="scientific">Polymorphospora rubra</name>
    <dbReference type="NCBI Taxonomy" id="338584"/>
    <lineage>
        <taxon>Bacteria</taxon>
        <taxon>Bacillati</taxon>
        <taxon>Actinomycetota</taxon>
        <taxon>Actinomycetes</taxon>
        <taxon>Micromonosporales</taxon>
        <taxon>Micromonosporaceae</taxon>
        <taxon>Polymorphospora</taxon>
    </lineage>
</organism>
<feature type="region of interest" description="Disordered" evidence="1">
    <location>
        <begin position="172"/>
        <end position="208"/>
    </location>
</feature>
<feature type="region of interest" description="Disordered" evidence="1">
    <location>
        <begin position="330"/>
        <end position="400"/>
    </location>
</feature>
<feature type="compositionally biased region" description="Basic and acidic residues" evidence="1">
    <location>
        <begin position="360"/>
        <end position="376"/>
    </location>
</feature>
<evidence type="ECO:0000256" key="1">
    <source>
        <dbReference type="SAM" id="MobiDB-lite"/>
    </source>
</evidence>
<dbReference type="EMBL" id="AP023359">
    <property type="protein sequence ID" value="BCJ69239.1"/>
    <property type="molecule type" value="Genomic_DNA"/>
</dbReference>
<name>A0A810NAW3_9ACTN</name>
<proteinExistence type="predicted"/>
<feature type="compositionally biased region" description="Polar residues" evidence="1">
    <location>
        <begin position="391"/>
        <end position="400"/>
    </location>
</feature>
<dbReference type="AlphaFoldDB" id="A0A810NAW3"/>
<dbReference type="KEGG" id="pry:Prubr_62600"/>
<feature type="compositionally biased region" description="Low complexity" evidence="1">
    <location>
        <begin position="24"/>
        <end position="39"/>
    </location>
</feature>
<keyword evidence="3" id="KW-1185">Reference proteome</keyword>
<feature type="compositionally biased region" description="Low complexity" evidence="1">
    <location>
        <begin position="59"/>
        <end position="84"/>
    </location>
</feature>
<evidence type="ECO:0000313" key="2">
    <source>
        <dbReference type="EMBL" id="BCJ69239.1"/>
    </source>
</evidence>
<accession>A0A810NAW3</accession>
<reference evidence="2" key="1">
    <citation type="submission" date="2020-08" db="EMBL/GenBank/DDBJ databases">
        <title>Whole genome shotgun sequence of Polymorphospora rubra NBRC 101157.</title>
        <authorList>
            <person name="Komaki H."/>
            <person name="Tamura T."/>
        </authorList>
    </citation>
    <scope>NUCLEOTIDE SEQUENCE</scope>
    <source>
        <strain evidence="2">NBRC 101157</strain>
    </source>
</reference>
<protein>
    <submittedName>
        <fullName evidence="2">Uncharacterized protein</fullName>
    </submittedName>
</protein>
<evidence type="ECO:0000313" key="3">
    <source>
        <dbReference type="Proteomes" id="UP000680866"/>
    </source>
</evidence>
<sequence>MSTSIHRDSSAWHCASAASNTGQAPIRPAAIPADWAPWPGKTHTGPAPGSGTLPVTTVAAGAPAASASSPASRSSRSAPITPARCSNTDRVVASDHATRAGSTAGCSRTYLASRAACAARAGPDRADSGHSVTGEVSRPVVVPGTTSCPAAAEGSAGAACSRMTWALVPEMPNEETAARRGRSRSGQGRARVSRDTAPEDQAMCGDGSSTCRVAGSTPCRIACTILITPAMPAADWLWPMLDLIEPSQSGSSAGRSWPYVASSACASIGSPSVVPVPCASTTSTSAPVSRALPSACRITRCCAGPFGAVRPLDAPSWLIALPRTTARTRWPWRRASDSRSTSSRPTPSAQPVPSAPAAKDLQRPSEDRPRWREKPTKALGVAITVTPPASARSNSPCRSA</sequence>
<feature type="compositionally biased region" description="Low complexity" evidence="1">
    <location>
        <begin position="338"/>
        <end position="347"/>
    </location>
</feature>
<feature type="compositionally biased region" description="Basic and acidic residues" evidence="1">
    <location>
        <begin position="1"/>
        <end position="10"/>
    </location>
</feature>
<dbReference type="Proteomes" id="UP000680866">
    <property type="component" value="Chromosome"/>
</dbReference>
<gene>
    <name evidence="2" type="ORF">Prubr_62600</name>
</gene>